<evidence type="ECO:0000256" key="1">
    <source>
        <dbReference type="SAM" id="MobiDB-lite"/>
    </source>
</evidence>
<reference evidence="2" key="1">
    <citation type="submission" date="2024-07" db="EMBL/GenBank/DDBJ databases">
        <authorList>
            <person name="Yu S.T."/>
        </authorList>
    </citation>
    <scope>NUCLEOTIDE SEQUENCE</scope>
    <source>
        <strain evidence="2">Y1</strain>
    </source>
</reference>
<dbReference type="RefSeq" id="WP_369185121.1">
    <property type="nucleotide sequence ID" value="NZ_CP163445.1"/>
</dbReference>
<protein>
    <submittedName>
        <fullName evidence="2">Uncharacterized protein</fullName>
    </submittedName>
</protein>
<gene>
    <name evidence="2" type="ORF">AB2U05_32485</name>
</gene>
<dbReference type="EMBL" id="CP163445">
    <property type="protein sequence ID" value="XDQ82882.1"/>
    <property type="molecule type" value="Genomic_DNA"/>
</dbReference>
<feature type="region of interest" description="Disordered" evidence="1">
    <location>
        <begin position="1"/>
        <end position="21"/>
    </location>
</feature>
<evidence type="ECO:0000313" key="2">
    <source>
        <dbReference type="EMBL" id="XDQ82882.1"/>
    </source>
</evidence>
<organism evidence="2">
    <name type="scientific">Streptomyces sp. Y1</name>
    <dbReference type="NCBI Taxonomy" id="3238634"/>
    <lineage>
        <taxon>Bacteria</taxon>
        <taxon>Bacillati</taxon>
        <taxon>Actinomycetota</taxon>
        <taxon>Actinomycetes</taxon>
        <taxon>Kitasatosporales</taxon>
        <taxon>Streptomycetaceae</taxon>
        <taxon>Streptomyces</taxon>
    </lineage>
</organism>
<feature type="region of interest" description="Disordered" evidence="1">
    <location>
        <begin position="105"/>
        <end position="126"/>
    </location>
</feature>
<name>A0AB39TUM9_9ACTN</name>
<accession>A0AB39TUM9</accession>
<proteinExistence type="predicted"/>
<dbReference type="AlphaFoldDB" id="A0AB39TUM9"/>
<sequence>MSDRLAAGAGPAPGDAPADPADLADYTDLADLDAFLRLSAELTGFDVPELRATGLAAEHHRTALAHPARDERALLHLWYVGSWPGEPPTSLRAHDQALVWRTFRADPPGATAPGHGSWAEAPREER</sequence>